<sequence length="364" mass="40190">MKNKTVCRLLFHLAFALAIGIPRYGISQVKMNKEIPKIIFDTDMGPDYDDVGAIAVLHALADSGECEILATVASAGHPTIAPTIELFNRYFGRADLPVGIPADDAPGYTAKNDWNTLLLKQYAPDRINHTYPSAVSVYRKVLAAQPDNSVVIVTVGFLSNIADLLASAPDEHSKMNGIALVKAKVKKWVAMAGNLPEGKEFNVVEDAQAAYDAISQWPKPLLISGFEIGSKIFTGGKLNEQGDKDGPVAAAYAYNLKTYEEEEKTNRPSWDQTTVLAAVRNPEDYFYVNGPGTLMVDEQGYNTWNPLTNREHYFLAHKYPYAYLEAVIETLMLHVPRNNFRGVSNHHNTRPMETRGPTNDKSGT</sequence>
<dbReference type="OrthoDB" id="128573at2"/>
<dbReference type="Pfam" id="PF01156">
    <property type="entry name" value="IU_nuc_hydro"/>
    <property type="match status" value="1"/>
</dbReference>
<feature type="domain" description="Inosine/uridine-preferring nucleoside hydrolase" evidence="2">
    <location>
        <begin position="38"/>
        <end position="286"/>
    </location>
</feature>
<dbReference type="Proteomes" id="UP000190541">
    <property type="component" value="Unassembled WGS sequence"/>
</dbReference>
<dbReference type="GO" id="GO:0016799">
    <property type="term" value="F:hydrolase activity, hydrolyzing N-glycosyl compounds"/>
    <property type="evidence" value="ECO:0007669"/>
    <property type="project" value="InterPro"/>
</dbReference>
<accession>A0A1T5A566</accession>
<dbReference type="EMBL" id="FUYS01000001">
    <property type="protein sequence ID" value="SKB30162.1"/>
    <property type="molecule type" value="Genomic_DNA"/>
</dbReference>
<organism evidence="3 4">
    <name type="scientific">Parapedobacter luteus</name>
    <dbReference type="NCBI Taxonomy" id="623280"/>
    <lineage>
        <taxon>Bacteria</taxon>
        <taxon>Pseudomonadati</taxon>
        <taxon>Bacteroidota</taxon>
        <taxon>Sphingobacteriia</taxon>
        <taxon>Sphingobacteriales</taxon>
        <taxon>Sphingobacteriaceae</taxon>
        <taxon>Parapedobacter</taxon>
    </lineage>
</organism>
<dbReference type="InterPro" id="IPR001910">
    <property type="entry name" value="Inosine/uridine_hydrolase_dom"/>
</dbReference>
<dbReference type="PANTHER" id="PTHR43264:SF1">
    <property type="entry name" value="INOSINE_URIDINE-PREFERRING NUCLEOSIDE HYDROLASE DOMAIN-CONTAINING PROTEIN"/>
    <property type="match status" value="1"/>
</dbReference>
<reference evidence="3 4" key="1">
    <citation type="submission" date="2017-02" db="EMBL/GenBank/DDBJ databases">
        <authorList>
            <person name="Peterson S.W."/>
        </authorList>
    </citation>
    <scope>NUCLEOTIDE SEQUENCE [LARGE SCALE GENOMIC DNA]</scope>
    <source>
        <strain evidence="3 4">DSM 22899</strain>
    </source>
</reference>
<evidence type="ECO:0000259" key="2">
    <source>
        <dbReference type="Pfam" id="PF01156"/>
    </source>
</evidence>
<dbReference type="InterPro" id="IPR036452">
    <property type="entry name" value="Ribo_hydro-like"/>
</dbReference>
<evidence type="ECO:0000313" key="4">
    <source>
        <dbReference type="Proteomes" id="UP000190541"/>
    </source>
</evidence>
<protein>
    <submittedName>
        <fullName evidence="3">Inosine-uridine nucleoside N-ribohydrolase</fullName>
    </submittedName>
</protein>
<dbReference type="AlphaFoldDB" id="A0A1T5A566"/>
<feature type="region of interest" description="Disordered" evidence="1">
    <location>
        <begin position="340"/>
        <end position="364"/>
    </location>
</feature>
<dbReference type="PANTHER" id="PTHR43264">
    <property type="match status" value="1"/>
</dbReference>
<dbReference type="Gene3D" id="3.90.245.10">
    <property type="entry name" value="Ribonucleoside hydrolase-like"/>
    <property type="match status" value="1"/>
</dbReference>
<gene>
    <name evidence="3" type="ORF">SAMN05660226_00605</name>
</gene>
<evidence type="ECO:0000256" key="1">
    <source>
        <dbReference type="SAM" id="MobiDB-lite"/>
    </source>
</evidence>
<dbReference type="STRING" id="623280.SAMN05660226_00605"/>
<evidence type="ECO:0000313" key="3">
    <source>
        <dbReference type="EMBL" id="SKB30162.1"/>
    </source>
</evidence>
<name>A0A1T5A566_9SPHI</name>
<proteinExistence type="predicted"/>
<dbReference type="SUPFAM" id="SSF53590">
    <property type="entry name" value="Nucleoside hydrolase"/>
    <property type="match status" value="1"/>
</dbReference>
<keyword evidence="4" id="KW-1185">Reference proteome</keyword>
<keyword evidence="3" id="KW-0378">Hydrolase</keyword>